<proteinExistence type="predicted"/>
<name>A0A5C7FEC9_9BACT</name>
<accession>A0A5C7FEC9</accession>
<dbReference type="OrthoDB" id="1488243at2"/>
<dbReference type="EMBL" id="VOXD01000045">
    <property type="protein sequence ID" value="TXF85657.1"/>
    <property type="molecule type" value="Genomic_DNA"/>
</dbReference>
<dbReference type="CDD" id="cd14252">
    <property type="entry name" value="Dockerin_like"/>
    <property type="match status" value="1"/>
</dbReference>
<dbReference type="SUPFAM" id="SSF49464">
    <property type="entry name" value="Carboxypeptidase regulatory domain-like"/>
    <property type="match status" value="1"/>
</dbReference>
<feature type="chain" id="PRO_5023026384" evidence="1">
    <location>
        <begin position="23"/>
        <end position="1456"/>
    </location>
</feature>
<protein>
    <submittedName>
        <fullName evidence="2">T9SS type A sorting domain-containing protein</fullName>
    </submittedName>
</protein>
<sequence>MKLVLRAFLLVLASLTSVAIWAQTDSVNVAVIANINITLDDACRAIVIPEQVLAGEFDADEDGVSAPLSAFQVIVEDGNESNLDTIDGCGTYLFRVEADAALVSGFTTGWGTVVAEDKTAPFFTSTPVAPAGPLYCEAILGVDLSTLPNTVSRCYTVNTFSNTVVSGTLDPALEARLLAGGGLPGATDNCSELVEICVNDIVTRDPLDPQCNDVLLTRTFTATDGSCVSAGGETNAAAVTSYEIVFTRPSLDDLNTDNVPDVVVIECGELDALGLVFGDVPAPRTQDLPFFNGPNGTTIPLQIGDNASFCGIGVTFTDSAPIVTCDLAYKVVRTYTVIDWCNTSDVRTFSQVVKIGDFTAPEFTAPSAPLEYLTNGGDECGAFIRLDLSELSVTDVCGSSVSLSASIYLNGDLTSAPLGSYPVNLDNNTAEISELLPLGDHVVRYHYIDECGNFGETDVDVTIQDGTPPVAICEDGLNVSVTSSVSPDPNASAGIAILTPENIDNGSYDDCSDITMSIARVRLLDNGTYELLPGAAYGPQVVLTCDDAGEVLIGLKVTDANNLSNYCWMTVLVEDKTAPSCFAPANLKLSCVEFDAAGLPDDITEASDVLLDASFGTATGFDNCDVTLTQTVSGSVNSCGIGTITRRFVATDAAGFTNTQPCVQTVEISGLHDYIIRLPGDDQAFCMQDPTVGELEVEENGCDLITTQISRDTFTGTADECFKVRIEHLIVNWCEYNTLGEPYLVPRDYDGDNNLREDVYLYVRPLSTTTLTDDVAYLDGDNIFGNNNFSDPLDAGPEGDSNNPYGTDDSRGAFRYYQYVKIHDETAPQVVAEDVEECFLATEANCTGAVSLTFELTDNCTRQDQLGFRVELDLDYVETVPFSRTRFLLDNEVTNDAEGNFFVSLENVPVGSHAIRVRGTDGCGNVDVVVIEFCVEDGLAPTPICILQTTVTLSPNGDGTGSAAYWATDGIASDVADCSGDVTYSIYKELEAQAPGFVPAPGRDGIIFDCDDDQTVPIRIYAFDPVGQNDYCEIFILVQGAENACASENFGNISGAIATVDGEPVEDVTVSLVGPEASIVTATTAGGLYNFQDLTAREDYTIDPTHESYVLHSHGVSTFDLVLITRYILGLEYLGSPYQYLAADANGDEDVSVQDIIAIRRLILGLDDAYRNNSAWRFVDVDFVFPVNTNPWATSFPEVVNINNLDGSVRNVDFIAIMIGDVSGNDPSNFANNGSTPRNGRASLEVSELEMKAGETYEVAVSANEAAALSGLQGTMSVTEDVRILEIISGQLSAGHLNDELLDRGHFAFSYDRSPVDAEPMLTLRLEAVNDARLSDVLSVSDALVRAEGYTPANAVVGLNVAFANDAAAVENAQLFQNTPNPVYGQTTIRFDLPAAGDVQLTIRDINGRVLTERSISASAGQNQVQLDRKDLGVSGVLTYTLSAEGFTATRKMVVK</sequence>
<dbReference type="SUPFAM" id="SSF63446">
    <property type="entry name" value="Type I dockerin domain"/>
    <property type="match status" value="1"/>
</dbReference>
<dbReference type="InterPro" id="IPR026444">
    <property type="entry name" value="Secre_tail"/>
</dbReference>
<comment type="caution">
    <text evidence="2">The sequence shown here is derived from an EMBL/GenBank/DDBJ whole genome shotgun (WGS) entry which is preliminary data.</text>
</comment>
<gene>
    <name evidence="2" type="ORF">FUA23_20385</name>
</gene>
<keyword evidence="3" id="KW-1185">Reference proteome</keyword>
<dbReference type="RefSeq" id="WP_147932626.1">
    <property type="nucleotide sequence ID" value="NZ_VOXD01000045.1"/>
</dbReference>
<dbReference type="NCBIfam" id="TIGR04183">
    <property type="entry name" value="Por_Secre_tail"/>
    <property type="match status" value="1"/>
</dbReference>
<evidence type="ECO:0000313" key="2">
    <source>
        <dbReference type="EMBL" id="TXF85657.1"/>
    </source>
</evidence>
<feature type="signal peptide" evidence="1">
    <location>
        <begin position="1"/>
        <end position="22"/>
    </location>
</feature>
<organism evidence="2 3">
    <name type="scientific">Neolewinella aurantiaca</name>
    <dbReference type="NCBI Taxonomy" id="2602767"/>
    <lineage>
        <taxon>Bacteria</taxon>
        <taxon>Pseudomonadati</taxon>
        <taxon>Bacteroidota</taxon>
        <taxon>Saprospiria</taxon>
        <taxon>Saprospirales</taxon>
        <taxon>Lewinellaceae</taxon>
        <taxon>Neolewinella</taxon>
    </lineage>
</organism>
<reference evidence="2 3" key="1">
    <citation type="submission" date="2019-08" db="EMBL/GenBank/DDBJ databases">
        <title>Lewinella sp. strain SSH13 Genome sequencing and assembly.</title>
        <authorList>
            <person name="Kim I."/>
        </authorList>
    </citation>
    <scope>NUCLEOTIDE SEQUENCE [LARGE SCALE GENOMIC DNA]</scope>
    <source>
        <strain evidence="2 3">SSH13</strain>
    </source>
</reference>
<dbReference type="Gene3D" id="1.10.1330.10">
    <property type="entry name" value="Dockerin domain"/>
    <property type="match status" value="1"/>
</dbReference>
<dbReference type="GO" id="GO:0000272">
    <property type="term" value="P:polysaccharide catabolic process"/>
    <property type="evidence" value="ECO:0007669"/>
    <property type="project" value="InterPro"/>
</dbReference>
<keyword evidence="1" id="KW-0732">Signal</keyword>
<dbReference type="InterPro" id="IPR008969">
    <property type="entry name" value="CarboxyPept-like_regulatory"/>
</dbReference>
<dbReference type="Proteomes" id="UP000321907">
    <property type="component" value="Unassembled WGS sequence"/>
</dbReference>
<evidence type="ECO:0000256" key="1">
    <source>
        <dbReference type="SAM" id="SignalP"/>
    </source>
</evidence>
<dbReference type="InterPro" id="IPR036439">
    <property type="entry name" value="Dockerin_dom_sf"/>
</dbReference>
<evidence type="ECO:0000313" key="3">
    <source>
        <dbReference type="Proteomes" id="UP000321907"/>
    </source>
</evidence>